<keyword evidence="3" id="KW-1185">Reference proteome</keyword>
<dbReference type="InParanoid" id="E4ZHY3"/>
<dbReference type="Proteomes" id="UP000002668">
    <property type="component" value="Genome"/>
</dbReference>
<keyword evidence="1" id="KW-0812">Transmembrane</keyword>
<gene>
    <name evidence="2" type="ORF">LEMA_uP061600.1</name>
</gene>
<keyword evidence="1" id="KW-0472">Membrane</keyword>
<organism evidence="3">
    <name type="scientific">Leptosphaeria maculans (strain JN3 / isolate v23.1.3 / race Av1-4-5-6-7-8)</name>
    <name type="common">Blackleg fungus</name>
    <name type="synonym">Phoma lingam</name>
    <dbReference type="NCBI Taxonomy" id="985895"/>
    <lineage>
        <taxon>Eukaryota</taxon>
        <taxon>Fungi</taxon>
        <taxon>Dikarya</taxon>
        <taxon>Ascomycota</taxon>
        <taxon>Pezizomycotina</taxon>
        <taxon>Dothideomycetes</taxon>
        <taxon>Pleosporomycetidae</taxon>
        <taxon>Pleosporales</taxon>
        <taxon>Pleosporineae</taxon>
        <taxon>Leptosphaeriaceae</taxon>
        <taxon>Plenodomus</taxon>
        <taxon>Plenodomus lingam/Leptosphaeria maculans species complex</taxon>
    </lineage>
</organism>
<evidence type="ECO:0000313" key="2">
    <source>
        <dbReference type="EMBL" id="CBX91126.1"/>
    </source>
</evidence>
<dbReference type="VEuPathDB" id="FungiDB:LEMA_uP061600.1"/>
<proteinExistence type="predicted"/>
<sequence>MERLHSIVVPLLFSSTSLIAITIAITITTASKTSSRLGRVPLLTAQASLLERITWTLADMPH</sequence>
<dbReference type="EMBL" id="FP929065">
    <property type="protein sequence ID" value="CBX91126.1"/>
    <property type="molecule type" value="Genomic_DNA"/>
</dbReference>
<accession>E4ZHY3</accession>
<protein>
    <submittedName>
        <fullName evidence="2">Predicted protein</fullName>
    </submittedName>
</protein>
<dbReference type="AlphaFoldDB" id="E4ZHY3"/>
<dbReference type="HOGENOM" id="CLU_2904591_0_0_1"/>
<dbReference type="GeneID" id="13284002"/>
<evidence type="ECO:0000313" key="3">
    <source>
        <dbReference type="Proteomes" id="UP000002668"/>
    </source>
</evidence>
<keyword evidence="1" id="KW-1133">Transmembrane helix</keyword>
<evidence type="ECO:0000256" key="1">
    <source>
        <dbReference type="SAM" id="Phobius"/>
    </source>
</evidence>
<reference evidence="3" key="1">
    <citation type="journal article" date="2011" name="Nat. Commun.">
        <title>Effector diversification within compartments of the Leptosphaeria maculans genome affected by Repeat-Induced Point mutations.</title>
        <authorList>
            <person name="Rouxel T."/>
            <person name="Grandaubert J."/>
            <person name="Hane J.K."/>
            <person name="Hoede C."/>
            <person name="van de Wouw A.P."/>
            <person name="Couloux A."/>
            <person name="Dominguez V."/>
            <person name="Anthouard V."/>
            <person name="Bally P."/>
            <person name="Bourras S."/>
            <person name="Cozijnsen A.J."/>
            <person name="Ciuffetti L.M."/>
            <person name="Degrave A."/>
            <person name="Dilmaghani A."/>
            <person name="Duret L."/>
            <person name="Fudal I."/>
            <person name="Goodwin S.B."/>
            <person name="Gout L."/>
            <person name="Glaser N."/>
            <person name="Linglin J."/>
            <person name="Kema G.H.J."/>
            <person name="Lapalu N."/>
            <person name="Lawrence C.B."/>
            <person name="May K."/>
            <person name="Meyer M."/>
            <person name="Ollivier B."/>
            <person name="Poulain J."/>
            <person name="Schoch C.L."/>
            <person name="Simon A."/>
            <person name="Spatafora J.W."/>
            <person name="Stachowiak A."/>
            <person name="Turgeon B.G."/>
            <person name="Tyler B.M."/>
            <person name="Vincent D."/>
            <person name="Weissenbach J."/>
            <person name="Amselem J."/>
            <person name="Quesneville H."/>
            <person name="Oliver R.P."/>
            <person name="Wincker P."/>
            <person name="Balesdent M.-H."/>
            <person name="Howlett B.J."/>
        </authorList>
    </citation>
    <scope>NUCLEOTIDE SEQUENCE [LARGE SCALE GENOMIC DNA]</scope>
    <source>
        <strain evidence="3">JN3 / isolate v23.1.3 / race Av1-4-5-6-7-8</strain>
    </source>
</reference>
<feature type="transmembrane region" description="Helical" evidence="1">
    <location>
        <begin position="6"/>
        <end position="27"/>
    </location>
</feature>
<name>E4ZHY3_LEPMJ</name>
<dbReference type="RefSeq" id="XP_003834491.1">
    <property type="nucleotide sequence ID" value="XM_003834443.1"/>
</dbReference>